<dbReference type="Gene3D" id="1.10.8.60">
    <property type="match status" value="1"/>
</dbReference>
<dbReference type="PROSITE" id="PS50110">
    <property type="entry name" value="RESPONSE_REGULATORY"/>
    <property type="match status" value="1"/>
</dbReference>
<keyword evidence="3" id="KW-0067">ATP-binding</keyword>
<dbReference type="InterPro" id="IPR025662">
    <property type="entry name" value="Sigma_54_int_dom_ATP-bd_1"/>
</dbReference>
<protein>
    <recommendedName>
        <fullName evidence="13">Sigma-54-dependent Fis family transcriptional regulator</fullName>
    </recommendedName>
</protein>
<dbReference type="GO" id="GO:0006355">
    <property type="term" value="P:regulation of DNA-templated transcription"/>
    <property type="evidence" value="ECO:0007669"/>
    <property type="project" value="InterPro"/>
</dbReference>
<dbReference type="FunFam" id="3.40.50.300:FF:000006">
    <property type="entry name" value="DNA-binding transcriptional regulator NtrC"/>
    <property type="match status" value="1"/>
</dbReference>
<evidence type="ECO:0000256" key="3">
    <source>
        <dbReference type="ARBA" id="ARBA00022840"/>
    </source>
</evidence>
<dbReference type="InterPro" id="IPR003593">
    <property type="entry name" value="AAA+_ATPase"/>
</dbReference>
<dbReference type="Pfam" id="PF00072">
    <property type="entry name" value="Response_reg"/>
    <property type="match status" value="1"/>
</dbReference>
<keyword evidence="6" id="KW-0238">DNA-binding</keyword>
<dbReference type="CDD" id="cd17538">
    <property type="entry name" value="REC_D1_PleD-like"/>
    <property type="match status" value="1"/>
</dbReference>
<accession>A0A1F6CCH2</accession>
<dbReference type="InterPro" id="IPR001789">
    <property type="entry name" value="Sig_transdc_resp-reg_receiver"/>
</dbReference>
<gene>
    <name evidence="11" type="ORF">A3F84_28400</name>
</gene>
<dbReference type="PRINTS" id="PR01590">
    <property type="entry name" value="HTHFIS"/>
</dbReference>
<keyword evidence="2" id="KW-0547">Nucleotide-binding</keyword>
<dbReference type="FunFam" id="3.40.50.2300:FF:000001">
    <property type="entry name" value="DNA-binding response regulator PhoB"/>
    <property type="match status" value="1"/>
</dbReference>
<dbReference type="PROSITE" id="PS00676">
    <property type="entry name" value="SIGMA54_INTERACT_2"/>
    <property type="match status" value="1"/>
</dbReference>
<feature type="domain" description="Sigma-54 factor interaction" evidence="9">
    <location>
        <begin position="146"/>
        <end position="375"/>
    </location>
</feature>
<dbReference type="PROSITE" id="PS00675">
    <property type="entry name" value="SIGMA54_INTERACT_1"/>
    <property type="match status" value="1"/>
</dbReference>
<dbReference type="SUPFAM" id="SSF46689">
    <property type="entry name" value="Homeodomain-like"/>
    <property type="match status" value="1"/>
</dbReference>
<dbReference type="SMART" id="SM00382">
    <property type="entry name" value="AAA"/>
    <property type="match status" value="1"/>
</dbReference>
<dbReference type="Pfam" id="PF00158">
    <property type="entry name" value="Sigma54_activat"/>
    <property type="match status" value="1"/>
</dbReference>
<evidence type="ECO:0000256" key="8">
    <source>
        <dbReference type="PROSITE-ProRule" id="PRU00169"/>
    </source>
</evidence>
<dbReference type="Gene3D" id="3.40.50.2300">
    <property type="match status" value="1"/>
</dbReference>
<dbReference type="SUPFAM" id="SSF52172">
    <property type="entry name" value="CheY-like"/>
    <property type="match status" value="1"/>
</dbReference>
<evidence type="ECO:0000313" key="11">
    <source>
        <dbReference type="EMBL" id="OGG46884.1"/>
    </source>
</evidence>
<dbReference type="Gene3D" id="3.40.50.300">
    <property type="entry name" value="P-loop containing nucleotide triphosphate hydrolases"/>
    <property type="match status" value="1"/>
</dbReference>
<dbReference type="Gene3D" id="1.10.10.60">
    <property type="entry name" value="Homeodomain-like"/>
    <property type="match status" value="1"/>
</dbReference>
<feature type="domain" description="Response regulatory" evidence="10">
    <location>
        <begin position="7"/>
        <end position="121"/>
    </location>
</feature>
<dbReference type="InterPro" id="IPR011006">
    <property type="entry name" value="CheY-like_superfamily"/>
</dbReference>
<comment type="caution">
    <text evidence="11">The sequence shown here is derived from an EMBL/GenBank/DDBJ whole genome shotgun (WGS) entry which is preliminary data.</text>
</comment>
<dbReference type="InterPro" id="IPR025944">
    <property type="entry name" value="Sigma_54_int_dom_CS"/>
</dbReference>
<dbReference type="SUPFAM" id="SSF52540">
    <property type="entry name" value="P-loop containing nucleoside triphosphate hydrolases"/>
    <property type="match status" value="1"/>
</dbReference>
<dbReference type="PROSITE" id="PS50045">
    <property type="entry name" value="SIGMA54_INTERACT_4"/>
    <property type="match status" value="1"/>
</dbReference>
<organism evidence="11 12">
    <name type="scientific">Handelsmanbacteria sp. (strain RIFCSPLOWO2_12_FULL_64_10)</name>
    <dbReference type="NCBI Taxonomy" id="1817868"/>
    <lineage>
        <taxon>Bacteria</taxon>
        <taxon>Candidatus Handelsmaniibacteriota</taxon>
    </lineage>
</organism>
<evidence type="ECO:0000256" key="7">
    <source>
        <dbReference type="ARBA" id="ARBA00023163"/>
    </source>
</evidence>
<reference evidence="11 12" key="1">
    <citation type="journal article" date="2016" name="Nat. Commun.">
        <title>Thousands of microbial genomes shed light on interconnected biogeochemical processes in an aquifer system.</title>
        <authorList>
            <person name="Anantharaman K."/>
            <person name="Brown C.T."/>
            <person name="Hug L.A."/>
            <person name="Sharon I."/>
            <person name="Castelle C.J."/>
            <person name="Probst A.J."/>
            <person name="Thomas B.C."/>
            <person name="Singh A."/>
            <person name="Wilkins M.J."/>
            <person name="Karaoz U."/>
            <person name="Brodie E.L."/>
            <person name="Williams K.H."/>
            <person name="Hubbard S.S."/>
            <person name="Banfield J.F."/>
        </authorList>
    </citation>
    <scope>NUCLEOTIDE SEQUENCE [LARGE SCALE GENOMIC DNA]</scope>
    <source>
        <strain evidence="12">RIFCSPLOWO2_12_FULL_64_10</strain>
    </source>
</reference>
<dbReference type="InterPro" id="IPR058031">
    <property type="entry name" value="AAA_lid_NorR"/>
</dbReference>
<dbReference type="Pfam" id="PF25601">
    <property type="entry name" value="AAA_lid_14"/>
    <property type="match status" value="1"/>
</dbReference>
<dbReference type="Pfam" id="PF02954">
    <property type="entry name" value="HTH_8"/>
    <property type="match status" value="1"/>
</dbReference>
<dbReference type="PROSITE" id="PS00688">
    <property type="entry name" value="SIGMA54_INTERACT_3"/>
    <property type="match status" value="1"/>
</dbReference>
<evidence type="ECO:0000259" key="10">
    <source>
        <dbReference type="PROSITE" id="PS50110"/>
    </source>
</evidence>
<dbReference type="GO" id="GO:0000160">
    <property type="term" value="P:phosphorelay signal transduction system"/>
    <property type="evidence" value="ECO:0007669"/>
    <property type="project" value="UniProtKB-KW"/>
</dbReference>
<evidence type="ECO:0000256" key="5">
    <source>
        <dbReference type="ARBA" id="ARBA00023015"/>
    </source>
</evidence>
<dbReference type="CDD" id="cd00009">
    <property type="entry name" value="AAA"/>
    <property type="match status" value="1"/>
</dbReference>
<keyword evidence="7" id="KW-0804">Transcription</keyword>
<dbReference type="InterPro" id="IPR027417">
    <property type="entry name" value="P-loop_NTPase"/>
</dbReference>
<name>A0A1F6CCH2_HANXR</name>
<dbReference type="GO" id="GO:0043565">
    <property type="term" value="F:sequence-specific DNA binding"/>
    <property type="evidence" value="ECO:0007669"/>
    <property type="project" value="InterPro"/>
</dbReference>
<dbReference type="AlphaFoldDB" id="A0A1F6CCH2"/>
<keyword evidence="4" id="KW-0902">Two-component regulatory system</keyword>
<evidence type="ECO:0008006" key="13">
    <source>
        <dbReference type="Google" id="ProtNLM"/>
    </source>
</evidence>
<evidence type="ECO:0000313" key="12">
    <source>
        <dbReference type="Proteomes" id="UP000178606"/>
    </source>
</evidence>
<evidence type="ECO:0000256" key="1">
    <source>
        <dbReference type="ARBA" id="ARBA00022553"/>
    </source>
</evidence>
<feature type="modified residue" description="4-aspartylphosphate" evidence="8">
    <location>
        <position position="56"/>
    </location>
</feature>
<evidence type="ECO:0000256" key="4">
    <source>
        <dbReference type="ARBA" id="ARBA00023012"/>
    </source>
</evidence>
<dbReference type="InterPro" id="IPR009057">
    <property type="entry name" value="Homeodomain-like_sf"/>
</dbReference>
<sequence length="455" mass="51440">MAIDKAKILVVDDQPSNVKALRMRLSAEGHEVLEAFNGAQALEQVEQEQPDLVLLDVVMPGLDGYEVCRRIKSRQGFIPVILVTARTETESIVKGLDAGADEYVTKPFEPLELMARVRSMLRIRRMYQENAHLRREIAGTYRFENLIGQSPAMKKVYEMMEKVIDSPITVLLIGETGTGKEAFARAIHYNSPRKDQKFIATNCGALPENLLESELFGHKRGAFTGAAGDRVGLFEAAEGGTVFLDEIGEMSQAMQVRLLRVLQEREVVRVGESEPRKIDIRVIAASNRDLEVEVREGRFREDLYYRLSVFPVRLPPLRERREDIPFLADHFLQKHRDASKPALPAFTPDAIDALTRYDWPGNVRELENEVQRALVLTPDGGVIGLDLLSEKVRGPRETARSYRREGMLKEAVEGVEREMIRASFEACGGNKSRMSEQLGVSRWTLLQKMKEYGIE</sequence>
<dbReference type="Proteomes" id="UP000178606">
    <property type="component" value="Unassembled WGS sequence"/>
</dbReference>
<dbReference type="SMART" id="SM00448">
    <property type="entry name" value="REC"/>
    <property type="match status" value="1"/>
</dbReference>
<evidence type="ECO:0000256" key="6">
    <source>
        <dbReference type="ARBA" id="ARBA00023125"/>
    </source>
</evidence>
<keyword evidence="1 8" id="KW-0597">Phosphoprotein</keyword>
<dbReference type="Gene3D" id="6.10.250.690">
    <property type="match status" value="1"/>
</dbReference>
<dbReference type="InterPro" id="IPR002078">
    <property type="entry name" value="Sigma_54_int"/>
</dbReference>
<dbReference type="PANTHER" id="PTHR32071">
    <property type="entry name" value="TRANSCRIPTIONAL REGULATORY PROTEIN"/>
    <property type="match status" value="1"/>
</dbReference>
<dbReference type="InterPro" id="IPR025943">
    <property type="entry name" value="Sigma_54_int_dom_ATP-bd_2"/>
</dbReference>
<keyword evidence="5" id="KW-0805">Transcription regulation</keyword>
<evidence type="ECO:0000259" key="9">
    <source>
        <dbReference type="PROSITE" id="PS50045"/>
    </source>
</evidence>
<dbReference type="InterPro" id="IPR002197">
    <property type="entry name" value="HTH_Fis"/>
</dbReference>
<proteinExistence type="predicted"/>
<dbReference type="EMBL" id="MFKF01000281">
    <property type="protein sequence ID" value="OGG46884.1"/>
    <property type="molecule type" value="Genomic_DNA"/>
</dbReference>
<evidence type="ECO:0000256" key="2">
    <source>
        <dbReference type="ARBA" id="ARBA00022741"/>
    </source>
</evidence>
<dbReference type="GO" id="GO:0005524">
    <property type="term" value="F:ATP binding"/>
    <property type="evidence" value="ECO:0007669"/>
    <property type="project" value="UniProtKB-KW"/>
</dbReference>